<keyword evidence="2" id="KW-0547">Nucleotide-binding</keyword>
<evidence type="ECO:0008006" key="6">
    <source>
        <dbReference type="Google" id="ProtNLM"/>
    </source>
</evidence>
<reference evidence="4" key="2">
    <citation type="journal article" date="2023" name="Plants (Basel)">
        <title>Annotation of the Turnera subulata (Passifloraceae) Draft Genome Reveals the S-Locus Evolved after the Divergence of Turneroideae from Passifloroideae in a Stepwise Manner.</title>
        <authorList>
            <person name="Henning P.M."/>
            <person name="Roalson E.H."/>
            <person name="Mir W."/>
            <person name="McCubbin A.G."/>
            <person name="Shore J.S."/>
        </authorList>
    </citation>
    <scope>NUCLEOTIDE SEQUENCE</scope>
    <source>
        <strain evidence="4">F60SS</strain>
    </source>
</reference>
<protein>
    <recommendedName>
        <fullName evidence="6">Heat shock protein 70</fullName>
    </recommendedName>
</protein>
<accession>A0A9Q0J6W6</accession>
<gene>
    <name evidence="4" type="ORF">Tsubulata_031257</name>
</gene>
<keyword evidence="5" id="KW-1185">Reference proteome</keyword>
<dbReference type="GO" id="GO:0005524">
    <property type="term" value="F:ATP binding"/>
    <property type="evidence" value="ECO:0007669"/>
    <property type="project" value="UniProtKB-KW"/>
</dbReference>
<dbReference type="FunFam" id="3.30.420.40:FF:000545">
    <property type="entry name" value="Endoplasmic reticulum chaperone BiP"/>
    <property type="match status" value="1"/>
</dbReference>
<dbReference type="AlphaFoldDB" id="A0A9Q0J6W6"/>
<dbReference type="Pfam" id="PF00012">
    <property type="entry name" value="HSP70"/>
    <property type="match status" value="1"/>
</dbReference>
<proteinExistence type="inferred from homology"/>
<evidence type="ECO:0000313" key="5">
    <source>
        <dbReference type="Proteomes" id="UP001141552"/>
    </source>
</evidence>
<dbReference type="OrthoDB" id="3789372at2759"/>
<comment type="caution">
    <text evidence="4">The sequence shown here is derived from an EMBL/GenBank/DDBJ whole genome shotgun (WGS) entry which is preliminary data.</text>
</comment>
<name>A0A9Q0J6W6_9ROSI</name>
<evidence type="ECO:0000313" key="4">
    <source>
        <dbReference type="EMBL" id="KAJ4831811.1"/>
    </source>
</evidence>
<keyword evidence="3" id="KW-0067">ATP-binding</keyword>
<sequence>MVLTKMREIAEAYLGTSVKKAVVAVPAYFSDSQRQATKDAAAVAGLVVTHIINSPTAAAIAYGFGKRATSVGVKNVLGL</sequence>
<comment type="similarity">
    <text evidence="1">Belongs to the heat shock protein 70 family.</text>
</comment>
<dbReference type="SUPFAM" id="SSF53067">
    <property type="entry name" value="Actin-like ATPase domain"/>
    <property type="match status" value="1"/>
</dbReference>
<evidence type="ECO:0000256" key="2">
    <source>
        <dbReference type="ARBA" id="ARBA00022741"/>
    </source>
</evidence>
<dbReference type="PANTHER" id="PTHR19375">
    <property type="entry name" value="HEAT SHOCK PROTEIN 70KDA"/>
    <property type="match status" value="1"/>
</dbReference>
<dbReference type="Gene3D" id="3.30.420.40">
    <property type="match status" value="1"/>
</dbReference>
<organism evidence="4 5">
    <name type="scientific">Turnera subulata</name>
    <dbReference type="NCBI Taxonomy" id="218843"/>
    <lineage>
        <taxon>Eukaryota</taxon>
        <taxon>Viridiplantae</taxon>
        <taxon>Streptophyta</taxon>
        <taxon>Embryophyta</taxon>
        <taxon>Tracheophyta</taxon>
        <taxon>Spermatophyta</taxon>
        <taxon>Magnoliopsida</taxon>
        <taxon>eudicotyledons</taxon>
        <taxon>Gunneridae</taxon>
        <taxon>Pentapetalae</taxon>
        <taxon>rosids</taxon>
        <taxon>fabids</taxon>
        <taxon>Malpighiales</taxon>
        <taxon>Passifloraceae</taxon>
        <taxon>Turnera</taxon>
    </lineage>
</organism>
<evidence type="ECO:0000256" key="3">
    <source>
        <dbReference type="ARBA" id="ARBA00022840"/>
    </source>
</evidence>
<dbReference type="GO" id="GO:0140662">
    <property type="term" value="F:ATP-dependent protein folding chaperone"/>
    <property type="evidence" value="ECO:0007669"/>
    <property type="project" value="InterPro"/>
</dbReference>
<dbReference type="Proteomes" id="UP001141552">
    <property type="component" value="Unassembled WGS sequence"/>
</dbReference>
<dbReference type="EMBL" id="JAKUCV010005278">
    <property type="protein sequence ID" value="KAJ4831811.1"/>
    <property type="molecule type" value="Genomic_DNA"/>
</dbReference>
<evidence type="ECO:0000256" key="1">
    <source>
        <dbReference type="ARBA" id="ARBA00007381"/>
    </source>
</evidence>
<dbReference type="InterPro" id="IPR043129">
    <property type="entry name" value="ATPase_NBD"/>
</dbReference>
<dbReference type="InterPro" id="IPR013126">
    <property type="entry name" value="Hsp_70_fam"/>
</dbReference>
<reference evidence="4" key="1">
    <citation type="submission" date="2022-02" db="EMBL/GenBank/DDBJ databases">
        <authorList>
            <person name="Henning P.M."/>
            <person name="McCubbin A.G."/>
            <person name="Shore J.S."/>
        </authorList>
    </citation>
    <scope>NUCLEOTIDE SEQUENCE</scope>
    <source>
        <strain evidence="4">F60SS</strain>
        <tissue evidence="4">Leaves</tissue>
    </source>
</reference>